<evidence type="ECO:0000313" key="2">
    <source>
        <dbReference type="Proteomes" id="UP000051660"/>
    </source>
</evidence>
<organism evidence="1 2">
    <name type="scientific">Bradyrhizobium lablabi</name>
    <dbReference type="NCBI Taxonomy" id="722472"/>
    <lineage>
        <taxon>Bacteria</taxon>
        <taxon>Pseudomonadati</taxon>
        <taxon>Pseudomonadota</taxon>
        <taxon>Alphaproteobacteria</taxon>
        <taxon>Hyphomicrobiales</taxon>
        <taxon>Nitrobacteraceae</taxon>
        <taxon>Bradyrhizobium</taxon>
    </lineage>
</organism>
<sequence>MKRTLIRYRTKPEQADSNAELIAAVFAELKAAQPDGTRYLSLRLEDDTFIHLVETTADDGSSALPKLSAFQVFQRDIRERCAEPPVAKGATIVGNYRMLEEF</sequence>
<accession>A0A0R3MRZ6</accession>
<evidence type="ECO:0008006" key="3">
    <source>
        <dbReference type="Google" id="ProtNLM"/>
    </source>
</evidence>
<dbReference type="STRING" id="722472.SAMN05444321_2809"/>
<dbReference type="Proteomes" id="UP000051660">
    <property type="component" value="Unassembled WGS sequence"/>
</dbReference>
<evidence type="ECO:0000313" key="1">
    <source>
        <dbReference type="EMBL" id="KRR20741.1"/>
    </source>
</evidence>
<dbReference type="AlphaFoldDB" id="A0A0R3MRZ6"/>
<gene>
    <name evidence="1" type="ORF">CQ14_11675</name>
</gene>
<protein>
    <recommendedName>
        <fullName evidence="3">Antibiotic biosynthesis monooxygenase</fullName>
    </recommendedName>
</protein>
<proteinExistence type="predicted"/>
<dbReference type="EMBL" id="LLYB01000086">
    <property type="protein sequence ID" value="KRR20741.1"/>
    <property type="molecule type" value="Genomic_DNA"/>
</dbReference>
<reference evidence="1 2" key="1">
    <citation type="submission" date="2014-03" db="EMBL/GenBank/DDBJ databases">
        <title>Bradyrhizobium valentinum sp. nov., isolated from effective nodules of Lupinus mariae-josephae, a lupine endemic of basic-lime soils in Eastern Spain.</title>
        <authorList>
            <person name="Duran D."/>
            <person name="Rey L."/>
            <person name="Navarro A."/>
            <person name="Busquets A."/>
            <person name="Imperial J."/>
            <person name="Ruiz-Argueso T."/>
        </authorList>
    </citation>
    <scope>NUCLEOTIDE SEQUENCE [LARGE SCALE GENOMIC DNA]</scope>
    <source>
        <strain evidence="1 2">CCBAU 23086</strain>
    </source>
</reference>
<comment type="caution">
    <text evidence="1">The sequence shown here is derived from an EMBL/GenBank/DDBJ whole genome shotgun (WGS) entry which is preliminary data.</text>
</comment>
<name>A0A0R3MRZ6_9BRAD</name>
<dbReference type="RefSeq" id="WP_057860550.1">
    <property type="nucleotide sequence ID" value="NZ_LLYB01000086.1"/>
</dbReference>
<dbReference type="OrthoDB" id="7191978at2"/>